<dbReference type="EMBL" id="CZBM01000010">
    <property type="protein sequence ID" value="CUQ37206.1"/>
    <property type="molecule type" value="Genomic_DNA"/>
</dbReference>
<feature type="domain" description="CusB-like beta-barrel" evidence="6">
    <location>
        <begin position="236"/>
        <end position="291"/>
    </location>
</feature>
<evidence type="ECO:0000259" key="5">
    <source>
        <dbReference type="Pfam" id="PF25917"/>
    </source>
</evidence>
<comment type="similarity">
    <text evidence="2">Belongs to the membrane fusion protein (MFP) (TC 8.A.1) family.</text>
</comment>
<reference evidence="18 19" key="2">
    <citation type="journal article" date="2019" name="Nat. Med.">
        <title>A library of human gut bacterial isolates paired with longitudinal multiomics data enables mechanistic microbiome research.</title>
        <authorList>
            <person name="Poyet M."/>
            <person name="Groussin M."/>
            <person name="Gibbons S.M."/>
            <person name="Avila-Pacheco J."/>
            <person name="Jiang X."/>
            <person name="Kearney S.M."/>
            <person name="Perrotta A.R."/>
            <person name="Berdy B."/>
            <person name="Zhao S."/>
            <person name="Lieberman T.D."/>
            <person name="Swanson P.K."/>
            <person name="Smith M."/>
            <person name="Roesemann S."/>
            <person name="Alexander J.E."/>
            <person name="Rich S.A."/>
            <person name="Livny J."/>
            <person name="Vlamakis H."/>
            <person name="Clish C."/>
            <person name="Bullock K."/>
            <person name="Deik A."/>
            <person name="Scott J."/>
            <person name="Pierce K.A."/>
            <person name="Xavier R.J."/>
            <person name="Alm E.J."/>
        </authorList>
    </citation>
    <scope>NUCLEOTIDE SEQUENCE [LARGE SCALE GENOMIC DNA]</scope>
    <source>
        <strain evidence="13 19">BIOML-A10</strain>
        <strain evidence="12 18">BIOML-A11</strain>
    </source>
</reference>
<evidence type="ECO:0000313" key="9">
    <source>
        <dbReference type="EMBL" id="CUO26036.1"/>
    </source>
</evidence>
<evidence type="ECO:0000313" key="20">
    <source>
        <dbReference type="Proteomes" id="UP000501982"/>
    </source>
</evidence>
<dbReference type="SUPFAM" id="SSF111369">
    <property type="entry name" value="HlyD-like secretion proteins"/>
    <property type="match status" value="1"/>
</dbReference>
<feature type="domain" description="Multidrug resistance protein MdtA-like C-terminal permuted SH3" evidence="7">
    <location>
        <begin position="298"/>
        <end position="357"/>
    </location>
</feature>
<dbReference type="EMBL" id="CYXP01000001">
    <property type="protein sequence ID" value="CUM69548.1"/>
    <property type="molecule type" value="Genomic_DNA"/>
</dbReference>
<dbReference type="InterPro" id="IPR058624">
    <property type="entry name" value="MdtA-like_HH"/>
</dbReference>
<evidence type="ECO:0000313" key="17">
    <source>
        <dbReference type="Proteomes" id="UP000095591"/>
    </source>
</evidence>
<feature type="domain" description="Multidrug resistance protein MdtA-like barrel-sandwich hybrid" evidence="5">
    <location>
        <begin position="59"/>
        <end position="193"/>
    </location>
</feature>
<dbReference type="Gene3D" id="2.40.30.170">
    <property type="match status" value="1"/>
</dbReference>
<dbReference type="Pfam" id="PF25876">
    <property type="entry name" value="HH_MFP_RND"/>
    <property type="match status" value="1"/>
</dbReference>
<dbReference type="EMBL" id="WKMX01000010">
    <property type="protein sequence ID" value="MRZ06759.1"/>
    <property type="molecule type" value="Genomic_DNA"/>
</dbReference>
<dbReference type="GO" id="GO:0046677">
    <property type="term" value="P:response to antibiotic"/>
    <property type="evidence" value="ECO:0007669"/>
    <property type="project" value="TreeGrafter"/>
</dbReference>
<dbReference type="Proteomes" id="UP000450599">
    <property type="component" value="Unassembled WGS sequence"/>
</dbReference>
<reference evidence="15 16" key="1">
    <citation type="submission" date="2015-09" db="EMBL/GenBank/DDBJ databases">
        <authorList>
            <consortium name="Pathogen Informatics"/>
        </authorList>
    </citation>
    <scope>NUCLEOTIDE SEQUENCE [LARGE SCALE GENOMIC DNA]</scope>
    <source>
        <strain evidence="9 16">2789STDY5608822</strain>
        <strain evidence="8 17">2789STDY5608872</strain>
        <strain evidence="10 15">2789STDY5834948</strain>
    </source>
</reference>
<dbReference type="RefSeq" id="WP_022192240.1">
    <property type="nucleotide sequence ID" value="NZ_CABMKT010000002.1"/>
</dbReference>
<evidence type="ECO:0000256" key="1">
    <source>
        <dbReference type="ARBA" id="ARBA00004196"/>
    </source>
</evidence>
<name>A0A174DPQ9_PARDI</name>
<proteinExistence type="inferred from homology"/>
<dbReference type="InterPro" id="IPR058625">
    <property type="entry name" value="MdtA-like_BSH"/>
</dbReference>
<evidence type="ECO:0000256" key="2">
    <source>
        <dbReference type="ARBA" id="ARBA00009477"/>
    </source>
</evidence>
<dbReference type="Proteomes" id="UP000501982">
    <property type="component" value="Chromosome"/>
</dbReference>
<feature type="coiled-coil region" evidence="3">
    <location>
        <begin position="137"/>
        <end position="164"/>
    </location>
</feature>
<evidence type="ECO:0000313" key="18">
    <source>
        <dbReference type="Proteomes" id="UP000450599"/>
    </source>
</evidence>
<dbReference type="EMBL" id="WKMW01000011">
    <property type="protein sequence ID" value="MRY85073.1"/>
    <property type="molecule type" value="Genomic_DNA"/>
</dbReference>
<dbReference type="InterPro" id="IPR006143">
    <property type="entry name" value="RND_pump_MFP"/>
</dbReference>
<evidence type="ECO:0000313" key="14">
    <source>
        <dbReference type="EMBL" id="QJE28310.1"/>
    </source>
</evidence>
<dbReference type="InterPro" id="IPR058627">
    <property type="entry name" value="MdtA-like_C"/>
</dbReference>
<dbReference type="Pfam" id="PF25917">
    <property type="entry name" value="BSH_RND"/>
    <property type="match status" value="1"/>
</dbReference>
<gene>
    <name evidence="8" type="primary">bepF_1</name>
    <name evidence="9" type="ORF">ERS852380_01890</name>
    <name evidence="8" type="ORF">ERS852429_00057</name>
    <name evidence="10" type="ORF">ERS852560_02451</name>
    <name evidence="13" type="ORF">GKD54_11085</name>
    <name evidence="12" type="ORF">GKD58_12550</name>
    <name evidence="14" type="ORF">HHO38_08170</name>
    <name evidence="11" type="ORF">PN599_15350</name>
</gene>
<dbReference type="Pfam" id="PF25967">
    <property type="entry name" value="RND-MFP_C"/>
    <property type="match status" value="1"/>
</dbReference>
<dbReference type="InterPro" id="IPR058792">
    <property type="entry name" value="Beta-barrel_RND_2"/>
</dbReference>
<dbReference type="GO" id="GO:0005886">
    <property type="term" value="C:plasma membrane"/>
    <property type="evidence" value="ECO:0007669"/>
    <property type="project" value="TreeGrafter"/>
</dbReference>
<evidence type="ECO:0000313" key="12">
    <source>
        <dbReference type="EMBL" id="MRY85073.1"/>
    </source>
</evidence>
<evidence type="ECO:0000313" key="13">
    <source>
        <dbReference type="EMBL" id="MRZ06759.1"/>
    </source>
</evidence>
<dbReference type="PANTHER" id="PTHR30158:SF10">
    <property type="entry name" value="CATION EFFLUX PUMP"/>
    <property type="match status" value="1"/>
</dbReference>
<evidence type="ECO:0000259" key="6">
    <source>
        <dbReference type="Pfam" id="PF25954"/>
    </source>
</evidence>
<dbReference type="Gene3D" id="1.10.287.470">
    <property type="entry name" value="Helix hairpin bin"/>
    <property type="match status" value="1"/>
</dbReference>
<dbReference type="Gene3D" id="2.40.420.20">
    <property type="match status" value="1"/>
</dbReference>
<evidence type="ECO:0000313" key="19">
    <source>
        <dbReference type="Proteomes" id="UP000471216"/>
    </source>
</evidence>
<dbReference type="Gene3D" id="2.40.50.100">
    <property type="match status" value="1"/>
</dbReference>
<evidence type="ECO:0000259" key="7">
    <source>
        <dbReference type="Pfam" id="PF25967"/>
    </source>
</evidence>
<dbReference type="EMBL" id="CP051672">
    <property type="protein sequence ID" value="QJE28310.1"/>
    <property type="molecule type" value="Genomic_DNA"/>
</dbReference>
<dbReference type="EMBL" id="CYYK01000006">
    <property type="protein sequence ID" value="CUO26036.1"/>
    <property type="molecule type" value="Genomic_DNA"/>
</dbReference>
<protein>
    <submittedName>
        <fullName evidence="13">Efflux RND transporter periplasmic adaptor subunit</fullName>
    </submittedName>
    <submittedName>
        <fullName evidence="8">Efflux pump periplasmic linker BepF</fullName>
    </submittedName>
</protein>
<reference evidence="14 20" key="3">
    <citation type="submission" date="2020-04" db="EMBL/GenBank/DDBJ databases">
        <title>Complete Genomes and Methylome analysis of CBBP consortium that reverse antibiotic-induced susceptibility to vancomycin-resistant Enterococcus faecium infection.</title>
        <authorList>
            <person name="Fomenkov A."/>
            <person name="Zhang Z."/>
            <person name="Pamer E."/>
            <person name="Roberts R.J."/>
        </authorList>
    </citation>
    <scope>NUCLEOTIDE SEQUENCE [LARGE SCALE GENOMIC DNA]</scope>
    <source>
        <strain evidence="20">CBBP</strain>
        <strain evidence="14">CBBP-1</strain>
    </source>
</reference>
<evidence type="ECO:0000313" key="16">
    <source>
        <dbReference type="Proteomes" id="UP000095455"/>
    </source>
</evidence>
<dbReference type="Proteomes" id="UP000095455">
    <property type="component" value="Unassembled WGS sequence"/>
</dbReference>
<evidence type="ECO:0000313" key="10">
    <source>
        <dbReference type="EMBL" id="CUQ37206.1"/>
    </source>
</evidence>
<dbReference type="GO" id="GO:0030313">
    <property type="term" value="C:cell envelope"/>
    <property type="evidence" value="ECO:0007669"/>
    <property type="project" value="UniProtKB-SubCell"/>
</dbReference>
<dbReference type="Proteomes" id="UP000095591">
    <property type="component" value="Unassembled WGS sequence"/>
</dbReference>
<dbReference type="PROSITE" id="PS51257">
    <property type="entry name" value="PROKAR_LIPOPROTEIN"/>
    <property type="match status" value="1"/>
</dbReference>
<keyword evidence="3" id="KW-0175">Coiled coil</keyword>
<dbReference type="NCBIfam" id="TIGR01730">
    <property type="entry name" value="RND_mfp"/>
    <property type="match status" value="1"/>
</dbReference>
<dbReference type="EMBL" id="JAQMPJ010000015">
    <property type="protein sequence ID" value="MDB9006372.1"/>
    <property type="molecule type" value="Genomic_DNA"/>
</dbReference>
<dbReference type="Pfam" id="PF25954">
    <property type="entry name" value="Beta-barrel_RND_2"/>
    <property type="match status" value="1"/>
</dbReference>
<comment type="subcellular location">
    <subcellularLocation>
        <location evidence="1">Cell envelope</location>
    </subcellularLocation>
</comment>
<dbReference type="GO" id="GO:0015562">
    <property type="term" value="F:efflux transmembrane transporter activity"/>
    <property type="evidence" value="ECO:0007669"/>
    <property type="project" value="InterPro"/>
</dbReference>
<feature type="domain" description="Multidrug resistance protein MdtA-like alpha-helical hairpin" evidence="4">
    <location>
        <begin position="99"/>
        <end position="167"/>
    </location>
</feature>
<organism evidence="13 19">
    <name type="scientific">Parabacteroides distasonis</name>
    <dbReference type="NCBI Taxonomy" id="823"/>
    <lineage>
        <taxon>Bacteria</taxon>
        <taxon>Pseudomonadati</taxon>
        <taxon>Bacteroidota</taxon>
        <taxon>Bacteroidia</taxon>
        <taxon>Bacteroidales</taxon>
        <taxon>Tannerellaceae</taxon>
        <taxon>Parabacteroides</taxon>
    </lineage>
</organism>
<dbReference type="Proteomes" id="UP000471216">
    <property type="component" value="Unassembled WGS sequence"/>
</dbReference>
<dbReference type="Proteomes" id="UP001210126">
    <property type="component" value="Unassembled WGS sequence"/>
</dbReference>
<evidence type="ECO:0000313" key="11">
    <source>
        <dbReference type="EMBL" id="MDB9006372.1"/>
    </source>
</evidence>
<evidence type="ECO:0000313" key="8">
    <source>
        <dbReference type="EMBL" id="CUM69548.1"/>
    </source>
</evidence>
<evidence type="ECO:0000256" key="3">
    <source>
        <dbReference type="SAM" id="Coils"/>
    </source>
</evidence>
<dbReference type="AlphaFoldDB" id="A0A174DPQ9"/>
<dbReference type="Proteomes" id="UP000095332">
    <property type="component" value="Unassembled WGS sequence"/>
</dbReference>
<sequence length="371" mass="40550">MKTFVYIGIIGASALLLASCKGKSKPMETPVPSISVSTPIVRDITLTKEYPGYLSSQLKVDLVARVNGYLRTSYLKAGSRVKKGDLIFVIEPDTYQDNVTQAEASVKTSKAQLEYARSNYERMKEAAKSGAVSQIQVIQAEATVSESEAAVKNAEAELNTARTNLSYCYIRAPFDGAVTRASYDIGNYINGAVQPVTLATLYKDDLMFANFNIEDNQFMKMMLEAARNDSTVKLPTEILVSIGKDGGNAYTGRLDYLSPNIDLSTGTLNVRANLDNPKHVLKSGLYVTITLPYAEQPNAVLVRDASIGTDQLGKYLYIVNDSNVVRYRPIEVGQLVDDTLRQVTAGIGPKDPYVTSALLKVRDGMTIKPIK</sequence>
<evidence type="ECO:0000313" key="15">
    <source>
        <dbReference type="Proteomes" id="UP000095332"/>
    </source>
</evidence>
<reference evidence="11" key="4">
    <citation type="submission" date="2023-01" db="EMBL/GenBank/DDBJ databases">
        <title>Human gut microbiome strain richness.</title>
        <authorList>
            <person name="Chen-Liaw A."/>
        </authorList>
    </citation>
    <scope>NUCLEOTIDE SEQUENCE</scope>
    <source>
        <strain evidence="11">RTP21484st1_E5_RTP21484_190118</strain>
    </source>
</reference>
<accession>A0A174DPQ9</accession>
<dbReference type="PANTHER" id="PTHR30158">
    <property type="entry name" value="ACRA/E-RELATED COMPONENT OF DRUG EFFLUX TRANSPORTER"/>
    <property type="match status" value="1"/>
</dbReference>
<evidence type="ECO:0000259" key="4">
    <source>
        <dbReference type="Pfam" id="PF25876"/>
    </source>
</evidence>